<keyword evidence="4" id="KW-1185">Reference proteome</keyword>
<evidence type="ECO:0000259" key="2">
    <source>
        <dbReference type="Pfam" id="PF26571"/>
    </source>
</evidence>
<gene>
    <name evidence="3" type="ORF">SAMN04488570_1958</name>
</gene>
<evidence type="ECO:0000256" key="1">
    <source>
        <dbReference type="SAM" id="MobiDB-lite"/>
    </source>
</evidence>
<sequence length="280" mass="30076">MRWPTLAVLVVLAVVAGVGVATWRGSGPLPDPEGCSATLAGRTVDLSPEQARNATLIAALGVRRGLPARAVSIALATAYQESKIVNIDYGDRDSLGLFQQRPSQGWGTREQILDEYYAIDRFYDALEKIDGYQTMRITEAAQLVQRSGFPEAYEDHAADARALASVLTGYSPGGLFSCVVREPEEPGSVTRTARALQRGFGPLDAAPIGSRRALDVRVGDDEAGRRLGWAVAQFTTAHAGRLAVSEVTYAGKRWRPGSDSEDGWTEARSSDPTTVVVRLG</sequence>
<feature type="domain" description="ARB-07466-like C-terminal" evidence="2">
    <location>
        <begin position="212"/>
        <end position="268"/>
    </location>
</feature>
<dbReference type="Pfam" id="PF26571">
    <property type="entry name" value="VldE"/>
    <property type="match status" value="1"/>
</dbReference>
<dbReference type="OrthoDB" id="5171895at2"/>
<dbReference type="STRING" id="642780.SAMN04488570_1958"/>
<accession>A0A1H1SHM6</accession>
<feature type="region of interest" description="Disordered" evidence="1">
    <location>
        <begin position="255"/>
        <end position="280"/>
    </location>
</feature>
<dbReference type="Proteomes" id="UP000198859">
    <property type="component" value="Chromosome I"/>
</dbReference>
<protein>
    <recommendedName>
        <fullName evidence="2">ARB-07466-like C-terminal domain-containing protein</fullName>
    </recommendedName>
</protein>
<organism evidence="3 4">
    <name type="scientific">Nocardioides scoriae</name>
    <dbReference type="NCBI Taxonomy" id="642780"/>
    <lineage>
        <taxon>Bacteria</taxon>
        <taxon>Bacillati</taxon>
        <taxon>Actinomycetota</taxon>
        <taxon>Actinomycetes</taxon>
        <taxon>Propionibacteriales</taxon>
        <taxon>Nocardioidaceae</taxon>
        <taxon>Nocardioides</taxon>
    </lineage>
</organism>
<proteinExistence type="predicted"/>
<dbReference type="InterPro" id="IPR058593">
    <property type="entry name" value="ARB_07466-like_C"/>
</dbReference>
<evidence type="ECO:0000313" key="3">
    <source>
        <dbReference type="EMBL" id="SDS47485.1"/>
    </source>
</evidence>
<reference evidence="4" key="1">
    <citation type="submission" date="2016-10" db="EMBL/GenBank/DDBJ databases">
        <authorList>
            <person name="Varghese N."/>
            <person name="Submissions S."/>
        </authorList>
    </citation>
    <scope>NUCLEOTIDE SEQUENCE [LARGE SCALE GENOMIC DNA]</scope>
    <source>
        <strain evidence="4">DSM 22127</strain>
    </source>
</reference>
<name>A0A1H1SHM6_9ACTN</name>
<evidence type="ECO:0000313" key="4">
    <source>
        <dbReference type="Proteomes" id="UP000198859"/>
    </source>
</evidence>
<dbReference type="RefSeq" id="WP_091728962.1">
    <property type="nucleotide sequence ID" value="NZ_LT629757.1"/>
</dbReference>
<dbReference type="EMBL" id="LT629757">
    <property type="protein sequence ID" value="SDS47485.1"/>
    <property type="molecule type" value="Genomic_DNA"/>
</dbReference>
<dbReference type="AlphaFoldDB" id="A0A1H1SHM6"/>